<dbReference type="InterPro" id="IPR010920">
    <property type="entry name" value="LSM_dom_sf"/>
</dbReference>
<dbReference type="InterPro" id="IPR023408">
    <property type="entry name" value="MscS_beta-dom_sf"/>
</dbReference>
<dbReference type="SUPFAM" id="SSF82689">
    <property type="entry name" value="Mechanosensitive channel protein MscS (YggB), C-terminal domain"/>
    <property type="match status" value="1"/>
</dbReference>
<dbReference type="InterPro" id="IPR011014">
    <property type="entry name" value="MscS_channel_TM-2"/>
</dbReference>
<proteinExistence type="inferred from homology"/>
<reference evidence="11 12" key="1">
    <citation type="submission" date="2013-11" db="EMBL/GenBank/DDBJ databases">
        <title>Metagenomic analysis of a methanogenic consortium involved in long chain n-alkane degradation.</title>
        <authorList>
            <person name="Davidova I.A."/>
            <person name="Callaghan A.V."/>
            <person name="Wawrik B."/>
            <person name="Pruitt S."/>
            <person name="Marks C."/>
            <person name="Duncan K.E."/>
            <person name="Suflita J.M."/>
        </authorList>
    </citation>
    <scope>NUCLEOTIDE SEQUENCE [LARGE SCALE GENOMIC DNA]</scope>
    <source>
        <strain evidence="11 12">SPR</strain>
    </source>
</reference>
<dbReference type="InterPro" id="IPR006685">
    <property type="entry name" value="MscS_channel_2nd"/>
</dbReference>
<dbReference type="Gene3D" id="2.30.30.60">
    <property type="match status" value="1"/>
</dbReference>
<dbReference type="EMBL" id="AZAC01000011">
    <property type="protein sequence ID" value="KIX14153.1"/>
    <property type="molecule type" value="Genomic_DNA"/>
</dbReference>
<dbReference type="InterPro" id="IPR049142">
    <property type="entry name" value="MS_channel_1st"/>
</dbReference>
<evidence type="ECO:0000256" key="1">
    <source>
        <dbReference type="ARBA" id="ARBA00004651"/>
    </source>
</evidence>
<evidence type="ECO:0000313" key="12">
    <source>
        <dbReference type="Proteomes" id="UP000032233"/>
    </source>
</evidence>
<feature type="domain" description="Mechanosensitive ion channel MscS" evidence="8">
    <location>
        <begin position="187"/>
        <end position="254"/>
    </location>
</feature>
<evidence type="ECO:0000256" key="5">
    <source>
        <dbReference type="ARBA" id="ARBA00022989"/>
    </source>
</evidence>
<keyword evidence="3" id="KW-1003">Cell membrane</keyword>
<dbReference type="PATRIC" id="fig|1429043.3.peg.1899"/>
<keyword evidence="4 7" id="KW-0812">Transmembrane</keyword>
<evidence type="ECO:0000256" key="3">
    <source>
        <dbReference type="ARBA" id="ARBA00022475"/>
    </source>
</evidence>
<gene>
    <name evidence="11" type="ORF">X474_08975</name>
</gene>
<dbReference type="STRING" id="1429043.X474_08975"/>
<dbReference type="FunCoup" id="A0A0D2HUP2">
    <property type="interactions" value="252"/>
</dbReference>
<feature type="transmembrane region" description="Helical" evidence="7">
    <location>
        <begin position="140"/>
        <end position="164"/>
    </location>
</feature>
<dbReference type="GO" id="GO:0005886">
    <property type="term" value="C:plasma membrane"/>
    <property type="evidence" value="ECO:0007669"/>
    <property type="project" value="UniProtKB-SubCell"/>
</dbReference>
<evidence type="ECO:0000256" key="2">
    <source>
        <dbReference type="ARBA" id="ARBA00008017"/>
    </source>
</evidence>
<dbReference type="InterPro" id="IPR006686">
    <property type="entry name" value="MscS_channel_CS"/>
</dbReference>
<evidence type="ECO:0000259" key="9">
    <source>
        <dbReference type="Pfam" id="PF21082"/>
    </source>
</evidence>
<organism evidence="11 12">
    <name type="scientific">Dethiosulfatarculus sandiegensis</name>
    <dbReference type="NCBI Taxonomy" id="1429043"/>
    <lineage>
        <taxon>Bacteria</taxon>
        <taxon>Pseudomonadati</taxon>
        <taxon>Thermodesulfobacteriota</taxon>
        <taxon>Desulfarculia</taxon>
        <taxon>Desulfarculales</taxon>
        <taxon>Desulfarculaceae</taxon>
        <taxon>Dethiosulfatarculus</taxon>
    </lineage>
</organism>
<dbReference type="InterPro" id="IPR011066">
    <property type="entry name" value="MscS_channel_C_sf"/>
</dbReference>
<keyword evidence="6 7" id="KW-0472">Membrane</keyword>
<dbReference type="PANTHER" id="PTHR43634">
    <property type="entry name" value="OW CONDUCTANCE MECHANOSENSITIVE CHANNEL"/>
    <property type="match status" value="1"/>
</dbReference>
<evidence type="ECO:0000256" key="7">
    <source>
        <dbReference type="SAM" id="Phobius"/>
    </source>
</evidence>
<accession>A0A0D2HUP2</accession>
<dbReference type="InterPro" id="IPR049278">
    <property type="entry name" value="MS_channel_C"/>
</dbReference>
<comment type="similarity">
    <text evidence="2">Belongs to the MscS (TC 1.A.23) family.</text>
</comment>
<dbReference type="AlphaFoldDB" id="A0A0D2HUP2"/>
<dbReference type="Pfam" id="PF21082">
    <property type="entry name" value="MS_channel_3rd"/>
    <property type="match status" value="1"/>
</dbReference>
<keyword evidence="5 7" id="KW-1133">Transmembrane helix</keyword>
<dbReference type="RefSeq" id="WP_044348018.1">
    <property type="nucleotide sequence ID" value="NZ_AZAC01000011.1"/>
</dbReference>
<feature type="domain" description="Mechanosensitive ion channel transmembrane helices 2/3" evidence="10">
    <location>
        <begin position="151"/>
        <end position="186"/>
    </location>
</feature>
<dbReference type="Gene3D" id="3.30.70.100">
    <property type="match status" value="1"/>
</dbReference>
<evidence type="ECO:0000259" key="8">
    <source>
        <dbReference type="Pfam" id="PF00924"/>
    </source>
</evidence>
<dbReference type="GO" id="GO:0008381">
    <property type="term" value="F:mechanosensitive monoatomic ion channel activity"/>
    <property type="evidence" value="ECO:0007669"/>
    <property type="project" value="UniProtKB-ARBA"/>
</dbReference>
<comment type="caution">
    <text evidence="11">The sequence shown here is derived from an EMBL/GenBank/DDBJ whole genome shotgun (WGS) entry which is preliminary data.</text>
</comment>
<dbReference type="PANTHER" id="PTHR43634:SF2">
    <property type="entry name" value="LOW CONDUCTANCE MECHANOSENSITIVE CHANNEL YNAI"/>
    <property type="match status" value="1"/>
</dbReference>
<dbReference type="Pfam" id="PF21088">
    <property type="entry name" value="MS_channel_1st"/>
    <property type="match status" value="1"/>
</dbReference>
<evidence type="ECO:0000259" key="10">
    <source>
        <dbReference type="Pfam" id="PF21088"/>
    </source>
</evidence>
<feature type="transmembrane region" description="Helical" evidence="7">
    <location>
        <begin position="70"/>
        <end position="88"/>
    </location>
</feature>
<protein>
    <submittedName>
        <fullName evidence="11">Small mechanosensitive ion channel protein MscS</fullName>
    </submittedName>
</protein>
<dbReference type="InParanoid" id="A0A0D2HUP2"/>
<feature type="domain" description="Mechanosensitive ion channel MscS C-terminal" evidence="9">
    <location>
        <begin position="264"/>
        <end position="349"/>
    </location>
</feature>
<dbReference type="SUPFAM" id="SSF50182">
    <property type="entry name" value="Sm-like ribonucleoproteins"/>
    <property type="match status" value="1"/>
</dbReference>
<dbReference type="OrthoDB" id="9775207at2"/>
<keyword evidence="12" id="KW-1185">Reference proteome</keyword>
<evidence type="ECO:0000256" key="6">
    <source>
        <dbReference type="ARBA" id="ARBA00023136"/>
    </source>
</evidence>
<feature type="transmembrane region" description="Helical" evidence="7">
    <location>
        <begin position="170"/>
        <end position="189"/>
    </location>
</feature>
<dbReference type="PROSITE" id="PS01246">
    <property type="entry name" value="UPF0003"/>
    <property type="match status" value="1"/>
</dbReference>
<dbReference type="SUPFAM" id="SSF82861">
    <property type="entry name" value="Mechanosensitive channel protein MscS (YggB), transmembrane region"/>
    <property type="match status" value="1"/>
</dbReference>
<comment type="subcellular location">
    <subcellularLocation>
        <location evidence="1">Cell membrane</location>
        <topology evidence="1">Multi-pass membrane protein</topology>
    </subcellularLocation>
</comment>
<sequence length="381" mass="43192">MEKLQQFWKIVHEVWTQGWAGVDIGKLLTALGILVVFLLLRRLFTRFILDRLQNLTSKTETTIDDYSLKALKKPVSFVPVVLGLFLALEYLELKGPLSVFSNHLLKSLIVTVIFWAVFNMIQPLSLFLKRMEETFTTPVVAWFVKTVKGAVVFVGAATVLEIWGIEIGPIIAGLGLFGVAVALGAQDLFKNLISGLLILVERRFSVGDWIRVDGVVEGTVENINFRSTLVRRFDKAPVFVPNQKLADNAVTNFSAMIHRRIYWAIGLEYRTTIDQLRMVRDEIEAYIIENPDFVNPPKAPLFVRVDKFNNSSIDLMLYCFTETTVWGDWLQIKEALAIKVKEVVEKAGCAFAFPSTSLYVETLPEDRPEIFTVPSEKEKRA</sequence>
<dbReference type="Proteomes" id="UP000032233">
    <property type="component" value="Unassembled WGS sequence"/>
</dbReference>
<evidence type="ECO:0000313" key="11">
    <source>
        <dbReference type="EMBL" id="KIX14153.1"/>
    </source>
</evidence>
<feature type="transmembrane region" description="Helical" evidence="7">
    <location>
        <begin position="108"/>
        <end position="128"/>
    </location>
</feature>
<name>A0A0D2HUP2_9BACT</name>
<dbReference type="InterPro" id="IPR045042">
    <property type="entry name" value="YnaI-like"/>
</dbReference>
<dbReference type="Pfam" id="PF00924">
    <property type="entry name" value="MS_channel_2nd"/>
    <property type="match status" value="1"/>
</dbReference>
<evidence type="ECO:0000256" key="4">
    <source>
        <dbReference type="ARBA" id="ARBA00022692"/>
    </source>
</evidence>
<dbReference type="Gene3D" id="1.10.287.1260">
    <property type="match status" value="1"/>
</dbReference>